<dbReference type="EMBL" id="KU998238">
    <property type="protein sequence ID" value="ANA85702.1"/>
    <property type="molecule type" value="Genomic_DNA"/>
</dbReference>
<name>A0A160DDD5_9CAUD</name>
<keyword evidence="1" id="KW-0812">Transmembrane</keyword>
<keyword evidence="1" id="KW-0472">Membrane</keyword>
<dbReference type="RefSeq" id="YP_009275430.1">
    <property type="nucleotide sequence ID" value="NC_030927.1"/>
</dbReference>
<evidence type="ECO:0000313" key="2">
    <source>
        <dbReference type="EMBL" id="ANA85702.1"/>
    </source>
</evidence>
<feature type="transmembrane region" description="Helical" evidence="1">
    <location>
        <begin position="33"/>
        <end position="56"/>
    </location>
</feature>
<sequence length="59" mass="6517">MNPVMMPNPMVQNPALFMVVYGDQANEPMDGRAAALLVGGMAVVLVLAIVFLWWAWRRG</sequence>
<organism evidence="2 3">
    <name type="scientific">Gordonia phage Splinter</name>
    <dbReference type="NCBI Taxonomy" id="1838080"/>
    <lineage>
        <taxon>Viruses</taxon>
        <taxon>Duplodnaviria</taxon>
        <taxon>Heunggongvirae</taxon>
        <taxon>Uroviricota</taxon>
        <taxon>Caudoviricetes</taxon>
        <taxon>Ruthgordonvirinae</taxon>
        <taxon>Vendettavirus</taxon>
        <taxon>Vendettavirus vendetta</taxon>
    </lineage>
</organism>
<gene>
    <name evidence="2" type="primary">76</name>
    <name evidence="2" type="ORF">PBI_SPLINTER_76</name>
</gene>
<evidence type="ECO:0000313" key="3">
    <source>
        <dbReference type="Proteomes" id="UP000201364"/>
    </source>
</evidence>
<reference evidence="2 3" key="1">
    <citation type="submission" date="2016-03" db="EMBL/GenBank/DDBJ databases">
        <authorList>
            <person name="Montgomery M.T."/>
            <person name="Guerrero C.A."/>
            <person name="Mavrich T.N."/>
            <person name="Pope W.H."/>
            <person name="Garlena R.A."/>
            <person name="Russell D.A."/>
            <person name="Jacobs-Sera D."/>
            <person name="Hendrix R.W."/>
            <person name="Hatfull G.F."/>
        </authorList>
    </citation>
    <scope>NUCLEOTIDE SEQUENCE [LARGE SCALE GENOMIC DNA]</scope>
</reference>
<protein>
    <submittedName>
        <fullName evidence="2">Uncharacterized protein</fullName>
    </submittedName>
</protein>
<dbReference type="Proteomes" id="UP000201364">
    <property type="component" value="Segment"/>
</dbReference>
<keyword evidence="1" id="KW-1133">Transmembrane helix</keyword>
<dbReference type="KEGG" id="vg:28800767"/>
<evidence type="ECO:0000256" key="1">
    <source>
        <dbReference type="SAM" id="Phobius"/>
    </source>
</evidence>
<dbReference type="GeneID" id="28800767"/>
<proteinExistence type="predicted"/>
<accession>A0A160DDD5</accession>